<dbReference type="EMBL" id="PP511443">
    <property type="protein sequence ID" value="XCD04306.1"/>
    <property type="molecule type" value="Genomic_DNA"/>
</dbReference>
<reference evidence="2" key="1">
    <citation type="submission" date="2024-03" db="EMBL/GenBank/DDBJ databases">
        <title>Diverse circular DNA viruses in blood, oral, and fecal samples of captive lemurs.</title>
        <authorList>
            <person name="Paietta E.N."/>
            <person name="Kraberger S."/>
            <person name="Lund M.C."/>
            <person name="Custer J.M."/>
            <person name="Vargas K.M."/>
            <person name="Ehmke E.E."/>
            <person name="Yoder A.D."/>
            <person name="Varsani A."/>
        </authorList>
    </citation>
    <scope>NUCLEOTIDE SEQUENCE</scope>
    <source>
        <strain evidence="2">Duke_22FF_208</strain>
    </source>
</reference>
<organism evidence="2">
    <name type="scientific">Dulem virus 37</name>
    <dbReference type="NCBI Taxonomy" id="3145755"/>
    <lineage>
        <taxon>Viruses</taxon>
        <taxon>Duplodnaviria</taxon>
        <taxon>Heunggongvirae</taxon>
        <taxon>Uroviricota</taxon>
        <taxon>Caudoviricetes</taxon>
    </lineage>
</organism>
<evidence type="ECO:0000313" key="2">
    <source>
        <dbReference type="EMBL" id="XCD04306.1"/>
    </source>
</evidence>
<accession>A0AAU8AWD7</accession>
<evidence type="ECO:0000256" key="1">
    <source>
        <dbReference type="SAM" id="Coils"/>
    </source>
</evidence>
<name>A0AAU8AWD7_9CAUD</name>
<proteinExistence type="predicted"/>
<sequence length="80" mass="9485">MFNVTVYRNSEGYSDPTAGEALRNIARDNRRAAKEIERLKARENYERLCNQMRRLAEENGFEFPGDIWLRDKKTGLIYKK</sequence>
<feature type="coiled-coil region" evidence="1">
    <location>
        <begin position="22"/>
        <end position="58"/>
    </location>
</feature>
<keyword evidence="1" id="KW-0175">Coiled coil</keyword>
<protein>
    <submittedName>
        <fullName evidence="2">Psb supercomplex protein</fullName>
    </submittedName>
</protein>